<dbReference type="PANTHER" id="PTHR30273">
    <property type="entry name" value="PERIPLASMIC SIGNAL SENSOR AND SIGMA FACTOR ACTIVATOR FECR-RELATED"/>
    <property type="match status" value="1"/>
</dbReference>
<dbReference type="Gene3D" id="2.60.120.1440">
    <property type="match status" value="1"/>
</dbReference>
<dbReference type="EMBL" id="FONY01000021">
    <property type="protein sequence ID" value="SFF23192.1"/>
    <property type="molecule type" value="Genomic_DNA"/>
</dbReference>
<dbReference type="InterPro" id="IPR012373">
    <property type="entry name" value="Ferrdict_sens_TM"/>
</dbReference>
<accession>A0A1I2H0K7</accession>
<evidence type="ECO:0000313" key="4">
    <source>
        <dbReference type="EMBL" id="SFF23192.1"/>
    </source>
</evidence>
<dbReference type="OrthoDB" id="1452822at2"/>
<dbReference type="AlphaFoldDB" id="A0A1I2H0K7"/>
<keyword evidence="5" id="KW-1185">Reference proteome</keyword>
<feature type="domain" description="Protein FecR C-terminal" evidence="3">
    <location>
        <begin position="255"/>
        <end position="321"/>
    </location>
</feature>
<dbReference type="STRING" id="1003.SAMN04488541_102124"/>
<protein>
    <submittedName>
        <fullName evidence="4">Ferric-dicitrate binding protein FerR, regulates iron transport through sigma-19</fullName>
    </submittedName>
</protein>
<sequence length="329" mass="37460">MEKQTPIVNDDLIAKFLAGEADNTESEAVNDWILESEKNENYFFEAQKTWEKASRSRNFRKVNTDAAWQKWQSKEAKVVQLKPKRTAVPFMQIAAAVVLLLGVSTIWYLVTKQNIEQVAFVTKEKVDSLLLADGTQVFVNRESKITYPKEFSGKKRRVKLEGEAFFQVQSDKEKPFVVETQSTEIQVVGTAFNVKSTFALQRTEVVVQEGKVLVRSGKDSLYLNAGEQVTVEKDKIQRKESIQDKNFLAYKTRLLVFEKTSLNEVIAKINALYATEIILKNKALGNCPITVTFDDASIEEIIDIITQTHQGLRVSKEGKRFVFEGERCE</sequence>
<dbReference type="Pfam" id="PF04773">
    <property type="entry name" value="FecR"/>
    <property type="match status" value="1"/>
</dbReference>
<feature type="domain" description="FecR protein" evidence="2">
    <location>
        <begin position="128"/>
        <end position="212"/>
    </location>
</feature>
<dbReference type="PANTHER" id="PTHR30273:SF2">
    <property type="entry name" value="PROTEIN FECR"/>
    <property type="match status" value="1"/>
</dbReference>
<keyword evidence="1" id="KW-0472">Membrane</keyword>
<dbReference type="GO" id="GO:0016989">
    <property type="term" value="F:sigma factor antagonist activity"/>
    <property type="evidence" value="ECO:0007669"/>
    <property type="project" value="TreeGrafter"/>
</dbReference>
<dbReference type="Proteomes" id="UP000199513">
    <property type="component" value="Unassembled WGS sequence"/>
</dbReference>
<evidence type="ECO:0000259" key="3">
    <source>
        <dbReference type="Pfam" id="PF16344"/>
    </source>
</evidence>
<dbReference type="Pfam" id="PF16344">
    <property type="entry name" value="FecR_C"/>
    <property type="match status" value="1"/>
</dbReference>
<dbReference type="InterPro" id="IPR006860">
    <property type="entry name" value="FecR"/>
</dbReference>
<evidence type="ECO:0000313" key="5">
    <source>
        <dbReference type="Proteomes" id="UP000199513"/>
    </source>
</evidence>
<proteinExistence type="predicted"/>
<gene>
    <name evidence="4" type="ORF">SAMN04488541_102124</name>
</gene>
<name>A0A1I2H0K7_9BACT</name>
<evidence type="ECO:0000259" key="2">
    <source>
        <dbReference type="Pfam" id="PF04773"/>
    </source>
</evidence>
<evidence type="ECO:0000256" key="1">
    <source>
        <dbReference type="SAM" id="Phobius"/>
    </source>
</evidence>
<dbReference type="PIRSF" id="PIRSF018266">
    <property type="entry name" value="FecR"/>
    <property type="match status" value="1"/>
</dbReference>
<keyword evidence="1" id="KW-0812">Transmembrane</keyword>
<organism evidence="4 5">
    <name type="scientific">Thermoflexibacter ruber</name>
    <dbReference type="NCBI Taxonomy" id="1003"/>
    <lineage>
        <taxon>Bacteria</taxon>
        <taxon>Pseudomonadati</taxon>
        <taxon>Bacteroidota</taxon>
        <taxon>Cytophagia</taxon>
        <taxon>Cytophagales</taxon>
        <taxon>Thermoflexibacteraceae</taxon>
        <taxon>Thermoflexibacter</taxon>
    </lineage>
</organism>
<dbReference type="RefSeq" id="WP_091545776.1">
    <property type="nucleotide sequence ID" value="NZ_FONY01000021.1"/>
</dbReference>
<dbReference type="Gene3D" id="3.55.50.30">
    <property type="match status" value="1"/>
</dbReference>
<dbReference type="InterPro" id="IPR032508">
    <property type="entry name" value="FecR_C"/>
</dbReference>
<keyword evidence="1" id="KW-1133">Transmembrane helix</keyword>
<reference evidence="5" key="1">
    <citation type="submission" date="2016-10" db="EMBL/GenBank/DDBJ databases">
        <authorList>
            <person name="Varghese N."/>
            <person name="Submissions S."/>
        </authorList>
    </citation>
    <scope>NUCLEOTIDE SEQUENCE [LARGE SCALE GENOMIC DNA]</scope>
    <source>
        <strain>GEY</strain>
        <strain evidence="5">DSM 9560</strain>
    </source>
</reference>
<feature type="transmembrane region" description="Helical" evidence="1">
    <location>
        <begin position="90"/>
        <end position="110"/>
    </location>
</feature>